<dbReference type="SUPFAM" id="SSF52047">
    <property type="entry name" value="RNI-like"/>
    <property type="match status" value="1"/>
</dbReference>
<dbReference type="Gene3D" id="1.20.1280.50">
    <property type="match status" value="1"/>
</dbReference>
<proteinExistence type="predicted"/>
<protein>
    <recommendedName>
        <fullName evidence="1">F-box domain-containing protein</fullName>
    </recommendedName>
</protein>
<sequence>MASPPWKKSSPSRGTDRISDLPDNVLGHVLSFLPTKEAGRAAMLGRRWRDIFCSVHTISFEEVEGERKDDWDTYFWEAADRRSCSGILLDCISSALLRRRNRCASSTSVLPVPLRSFHFAFDSCSGWDKVAVDQWLFDVLCRSGNEELHLDLRFHIGPICKRRKDEDNDEKEPKDNEGWGYVLPIALFSCTAIRTLCLSHCKLNVPDTVDLPFLEALRLTGIRGNDSGYMIQRLVWSCSRLVDLMLEANACLKKLTVLDKRLQRFALRCCHNIAKVLIDASELRSLEYSGSVPEESLLSLSGSPGLASCTIRFCRVRPNNESEFVGFRRFLEKVSNSKHLHLHHRGLDSGFFAVFPMFSSLKRLELQGPIQSSDSVNGIRRILEHTPNLEVLSLYMDTNPQKQKAKPITYRRRLEELDDDDEEEEYERSIVVDNLLVPDESGLSSMPCLRHSVKEINMVNYQYDVQHRTLASLLFCNALVLERMCVVLGKGQFALQVDLKKEIESWLVAKPEKSFM</sequence>
<dbReference type="Gene3D" id="3.80.10.10">
    <property type="entry name" value="Ribonuclease Inhibitor"/>
    <property type="match status" value="1"/>
</dbReference>
<organism evidence="2 3">
    <name type="scientific">Lolium multiflorum</name>
    <name type="common">Italian ryegrass</name>
    <name type="synonym">Lolium perenne subsp. multiflorum</name>
    <dbReference type="NCBI Taxonomy" id="4521"/>
    <lineage>
        <taxon>Eukaryota</taxon>
        <taxon>Viridiplantae</taxon>
        <taxon>Streptophyta</taxon>
        <taxon>Embryophyta</taxon>
        <taxon>Tracheophyta</taxon>
        <taxon>Spermatophyta</taxon>
        <taxon>Magnoliopsida</taxon>
        <taxon>Liliopsida</taxon>
        <taxon>Poales</taxon>
        <taxon>Poaceae</taxon>
        <taxon>BOP clade</taxon>
        <taxon>Pooideae</taxon>
        <taxon>Poodae</taxon>
        <taxon>Poeae</taxon>
        <taxon>Poeae Chloroplast Group 2 (Poeae type)</taxon>
        <taxon>Loliodinae</taxon>
        <taxon>Loliinae</taxon>
        <taxon>Lolium</taxon>
    </lineage>
</organism>
<dbReference type="EMBL" id="JAUUTY010000002">
    <property type="protein sequence ID" value="KAK1686297.1"/>
    <property type="molecule type" value="Genomic_DNA"/>
</dbReference>
<dbReference type="Pfam" id="PF24758">
    <property type="entry name" value="LRR_At5g56370"/>
    <property type="match status" value="1"/>
</dbReference>
<dbReference type="PANTHER" id="PTHR31900">
    <property type="entry name" value="F-BOX/RNI SUPERFAMILY PROTEIN-RELATED"/>
    <property type="match status" value="1"/>
</dbReference>
<dbReference type="InterPro" id="IPR050232">
    <property type="entry name" value="FBL13/AtMIF1-like"/>
</dbReference>
<keyword evidence="3" id="KW-1185">Reference proteome</keyword>
<dbReference type="PANTHER" id="PTHR31900:SF30">
    <property type="entry name" value="SUPERFAMILY PROTEIN, PUTATIVE-RELATED"/>
    <property type="match status" value="1"/>
</dbReference>
<dbReference type="InterPro" id="IPR032675">
    <property type="entry name" value="LRR_dom_sf"/>
</dbReference>
<gene>
    <name evidence="2" type="ORF">QYE76_047145</name>
</gene>
<dbReference type="SUPFAM" id="SSF81383">
    <property type="entry name" value="F-box domain"/>
    <property type="match status" value="1"/>
</dbReference>
<dbReference type="PROSITE" id="PS50181">
    <property type="entry name" value="FBOX"/>
    <property type="match status" value="1"/>
</dbReference>
<evidence type="ECO:0000313" key="2">
    <source>
        <dbReference type="EMBL" id="KAK1686297.1"/>
    </source>
</evidence>
<comment type="caution">
    <text evidence="2">The sequence shown here is derived from an EMBL/GenBank/DDBJ whole genome shotgun (WGS) entry which is preliminary data.</text>
</comment>
<feature type="domain" description="F-box" evidence="1">
    <location>
        <begin position="15"/>
        <end position="63"/>
    </location>
</feature>
<dbReference type="AlphaFoldDB" id="A0AAD8WZ06"/>
<dbReference type="Proteomes" id="UP001231189">
    <property type="component" value="Unassembled WGS sequence"/>
</dbReference>
<name>A0AAD8WZ06_LOLMU</name>
<reference evidence="2" key="1">
    <citation type="submission" date="2023-07" db="EMBL/GenBank/DDBJ databases">
        <title>A chromosome-level genome assembly of Lolium multiflorum.</title>
        <authorList>
            <person name="Chen Y."/>
            <person name="Copetti D."/>
            <person name="Kolliker R."/>
            <person name="Studer B."/>
        </authorList>
    </citation>
    <scope>NUCLEOTIDE SEQUENCE</scope>
    <source>
        <strain evidence="2">02402/16</strain>
        <tissue evidence="2">Leaf</tissue>
    </source>
</reference>
<evidence type="ECO:0000259" key="1">
    <source>
        <dbReference type="PROSITE" id="PS50181"/>
    </source>
</evidence>
<dbReference type="InterPro" id="IPR036047">
    <property type="entry name" value="F-box-like_dom_sf"/>
</dbReference>
<evidence type="ECO:0000313" key="3">
    <source>
        <dbReference type="Proteomes" id="UP001231189"/>
    </source>
</evidence>
<dbReference type="InterPro" id="IPR055411">
    <property type="entry name" value="LRR_FXL15/At3g58940/PEG3-like"/>
</dbReference>
<dbReference type="InterPro" id="IPR001810">
    <property type="entry name" value="F-box_dom"/>
</dbReference>
<dbReference type="Pfam" id="PF00646">
    <property type="entry name" value="F-box"/>
    <property type="match status" value="1"/>
</dbReference>
<accession>A0AAD8WZ06</accession>